<dbReference type="EMBL" id="JBIMZQ010000039">
    <property type="protein sequence ID" value="KAL3660756.1"/>
    <property type="molecule type" value="Genomic_DNA"/>
</dbReference>
<protein>
    <submittedName>
        <fullName evidence="1">Uncharacterized protein</fullName>
    </submittedName>
</protein>
<dbReference type="Proteomes" id="UP001632037">
    <property type="component" value="Unassembled WGS sequence"/>
</dbReference>
<sequence length="157" mass="17698">MVLDLIDNAPFEFMWLNTFGATAARDALVKAITDSSVSLEEAMDNQLPKLRPYTTQLLALRGFVAFGVLEHWRSATVAISASQSPIRGRRRSRSPSELRMSRRSGLNSVTLTFASYLRFWDIITVDYRTRKFGVPSTYCCVWTFQSSTNCMIDGTPV</sequence>
<name>A0ABD3F2M3_9STRA</name>
<dbReference type="AlphaFoldDB" id="A0ABD3F2M3"/>
<organism evidence="1 2">
    <name type="scientific">Phytophthora oleae</name>
    <dbReference type="NCBI Taxonomy" id="2107226"/>
    <lineage>
        <taxon>Eukaryota</taxon>
        <taxon>Sar</taxon>
        <taxon>Stramenopiles</taxon>
        <taxon>Oomycota</taxon>
        <taxon>Peronosporomycetes</taxon>
        <taxon>Peronosporales</taxon>
        <taxon>Peronosporaceae</taxon>
        <taxon>Phytophthora</taxon>
    </lineage>
</organism>
<keyword evidence="2" id="KW-1185">Reference proteome</keyword>
<evidence type="ECO:0000313" key="1">
    <source>
        <dbReference type="EMBL" id="KAL3660756.1"/>
    </source>
</evidence>
<proteinExistence type="predicted"/>
<evidence type="ECO:0000313" key="2">
    <source>
        <dbReference type="Proteomes" id="UP001632037"/>
    </source>
</evidence>
<comment type="caution">
    <text evidence="1">The sequence shown here is derived from an EMBL/GenBank/DDBJ whole genome shotgun (WGS) entry which is preliminary data.</text>
</comment>
<accession>A0ABD3F2M3</accession>
<reference evidence="1 2" key="1">
    <citation type="submission" date="2024-09" db="EMBL/GenBank/DDBJ databases">
        <title>Genome sequencing and assembly of Phytophthora oleae, isolate VK10A, causative agent of rot of olive drupes.</title>
        <authorList>
            <person name="Conti Taguali S."/>
            <person name="Riolo M."/>
            <person name="La Spada F."/>
            <person name="Cacciola S.O."/>
            <person name="Dionisio G."/>
        </authorList>
    </citation>
    <scope>NUCLEOTIDE SEQUENCE [LARGE SCALE GENOMIC DNA]</scope>
    <source>
        <strain evidence="1 2">VK10A</strain>
    </source>
</reference>
<gene>
    <name evidence="1" type="ORF">V7S43_014159</name>
</gene>